<keyword evidence="4" id="KW-0503">Monooxygenase</keyword>
<dbReference type="PANTHER" id="PTHR30011:SF16">
    <property type="entry name" value="C2H2 FINGER DOMAIN TRANSCRIPTION FACTOR (EUROFUNG)-RELATED"/>
    <property type="match status" value="1"/>
</dbReference>
<dbReference type="InterPro" id="IPR036661">
    <property type="entry name" value="Luciferase-like_sf"/>
</dbReference>
<dbReference type="SUPFAM" id="SSF51679">
    <property type="entry name" value="Bacterial luciferase-like"/>
    <property type="match status" value="1"/>
</dbReference>
<evidence type="ECO:0000313" key="6">
    <source>
        <dbReference type="EMBL" id="SUZ81212.1"/>
    </source>
</evidence>
<protein>
    <recommendedName>
        <fullName evidence="5">Luciferase-like domain-containing protein</fullName>
    </recommendedName>
</protein>
<proteinExistence type="predicted"/>
<organism evidence="6">
    <name type="scientific">marine metagenome</name>
    <dbReference type="NCBI Taxonomy" id="408172"/>
    <lineage>
        <taxon>unclassified sequences</taxon>
        <taxon>metagenomes</taxon>
        <taxon>ecological metagenomes</taxon>
    </lineage>
</organism>
<feature type="domain" description="Luciferase-like" evidence="5">
    <location>
        <begin position="3"/>
        <end position="62"/>
    </location>
</feature>
<keyword evidence="3" id="KW-0560">Oxidoreductase</keyword>
<dbReference type="InterPro" id="IPR011251">
    <property type="entry name" value="Luciferase-like_dom"/>
</dbReference>
<dbReference type="InterPro" id="IPR051260">
    <property type="entry name" value="Diverse_substr_monoxygenases"/>
</dbReference>
<dbReference type="GO" id="GO:0004497">
    <property type="term" value="F:monooxygenase activity"/>
    <property type="evidence" value="ECO:0007669"/>
    <property type="project" value="UniProtKB-KW"/>
</dbReference>
<evidence type="ECO:0000256" key="1">
    <source>
        <dbReference type="ARBA" id="ARBA00022630"/>
    </source>
</evidence>
<evidence type="ECO:0000256" key="4">
    <source>
        <dbReference type="ARBA" id="ARBA00023033"/>
    </source>
</evidence>
<dbReference type="Gene3D" id="3.20.20.30">
    <property type="entry name" value="Luciferase-like domain"/>
    <property type="match status" value="1"/>
</dbReference>
<keyword evidence="2" id="KW-0288">FMN</keyword>
<accession>A0A381QPE2</accession>
<keyword evidence="1" id="KW-0285">Flavoprotein</keyword>
<name>A0A381QPE2_9ZZZZ</name>
<evidence type="ECO:0000256" key="3">
    <source>
        <dbReference type="ARBA" id="ARBA00023002"/>
    </source>
</evidence>
<reference evidence="6" key="1">
    <citation type="submission" date="2018-05" db="EMBL/GenBank/DDBJ databases">
        <authorList>
            <person name="Lanie J.A."/>
            <person name="Ng W.-L."/>
            <person name="Kazmierczak K.M."/>
            <person name="Andrzejewski T.M."/>
            <person name="Davidsen T.M."/>
            <person name="Wayne K.J."/>
            <person name="Tettelin H."/>
            <person name="Glass J.I."/>
            <person name="Rusch D."/>
            <person name="Podicherti R."/>
            <person name="Tsui H.-C.T."/>
            <person name="Winkler M.E."/>
        </authorList>
    </citation>
    <scope>NUCLEOTIDE SEQUENCE</scope>
</reference>
<dbReference type="AlphaFoldDB" id="A0A381QPE2"/>
<evidence type="ECO:0000259" key="5">
    <source>
        <dbReference type="Pfam" id="PF00296"/>
    </source>
</evidence>
<gene>
    <name evidence="6" type="ORF">METZ01_LOCUS34066</name>
</gene>
<dbReference type="Pfam" id="PF00296">
    <property type="entry name" value="Bac_luciferase"/>
    <property type="match status" value="1"/>
</dbReference>
<dbReference type="PANTHER" id="PTHR30011">
    <property type="entry name" value="ALKANESULFONATE MONOOXYGENASE-RELATED"/>
    <property type="match status" value="1"/>
</dbReference>
<dbReference type="GO" id="GO:0016705">
    <property type="term" value="F:oxidoreductase activity, acting on paired donors, with incorporation or reduction of molecular oxygen"/>
    <property type="evidence" value="ECO:0007669"/>
    <property type="project" value="InterPro"/>
</dbReference>
<evidence type="ECO:0000256" key="2">
    <source>
        <dbReference type="ARBA" id="ARBA00022643"/>
    </source>
</evidence>
<dbReference type="EMBL" id="UINC01001460">
    <property type="protein sequence ID" value="SUZ81212.1"/>
    <property type="molecule type" value="Genomic_DNA"/>
</dbReference>
<sequence>MMTSVTSRIGLGATLSTIYQHPFYAARLWATLGHLTGGRAAWNVATSLNQNQGANYGQARSRSL</sequence>